<dbReference type="GO" id="GO:0008860">
    <property type="term" value="F:ferredoxin-NAD+ reductase activity"/>
    <property type="evidence" value="ECO:0007669"/>
    <property type="project" value="UniProtKB-EC"/>
</dbReference>
<reference evidence="7 8" key="1">
    <citation type="submission" date="2020-08" db="EMBL/GenBank/DDBJ databases">
        <title>Sequencing the genomes of 1000 actinobacteria strains.</title>
        <authorList>
            <person name="Klenk H.-P."/>
        </authorList>
    </citation>
    <scope>NUCLEOTIDE SEQUENCE [LARGE SCALE GENOMIC DNA]</scope>
    <source>
        <strain evidence="7 8">DSM 45267</strain>
    </source>
</reference>
<dbReference type="SUPFAM" id="SSF55424">
    <property type="entry name" value="FAD/NAD-linked reductases, dimerisation (C-terminal) domain"/>
    <property type="match status" value="1"/>
</dbReference>
<dbReference type="InterPro" id="IPR036188">
    <property type="entry name" value="FAD/NAD-bd_sf"/>
</dbReference>
<accession>A0A839Y0M4</accession>
<dbReference type="GO" id="GO:0005737">
    <property type="term" value="C:cytoplasm"/>
    <property type="evidence" value="ECO:0007669"/>
    <property type="project" value="TreeGrafter"/>
</dbReference>
<protein>
    <submittedName>
        <fullName evidence="7">3-phenylpropionate/trans-cinnamate dioxygenase ferredoxin reductase subunit</fullName>
        <ecNumber evidence="7">1.18.1.3</ecNumber>
    </submittedName>
</protein>
<dbReference type="SUPFAM" id="SSF51905">
    <property type="entry name" value="FAD/NAD(P)-binding domain"/>
    <property type="match status" value="1"/>
</dbReference>
<evidence type="ECO:0000313" key="8">
    <source>
        <dbReference type="Proteomes" id="UP000564573"/>
    </source>
</evidence>
<keyword evidence="3" id="KW-0274">FAD</keyword>
<dbReference type="InterPro" id="IPR016156">
    <property type="entry name" value="FAD/NAD-linked_Rdtase_dimer_sf"/>
</dbReference>
<keyword evidence="2" id="KW-0285">Flavoprotein</keyword>
<dbReference type="Gene3D" id="3.50.50.60">
    <property type="entry name" value="FAD/NAD(P)-binding domain"/>
    <property type="match status" value="2"/>
</dbReference>
<dbReference type="PANTHER" id="PTHR43557">
    <property type="entry name" value="APOPTOSIS-INDUCING FACTOR 1"/>
    <property type="match status" value="1"/>
</dbReference>
<proteinExistence type="predicted"/>
<comment type="caution">
    <text evidence="7">The sequence shown here is derived from an EMBL/GenBank/DDBJ whole genome shotgun (WGS) entry which is preliminary data.</text>
</comment>
<evidence type="ECO:0000259" key="6">
    <source>
        <dbReference type="Pfam" id="PF14759"/>
    </source>
</evidence>
<dbReference type="InterPro" id="IPR023753">
    <property type="entry name" value="FAD/NAD-binding_dom"/>
</dbReference>
<keyword evidence="4 7" id="KW-0560">Oxidoreductase</keyword>
<gene>
    <name evidence="7" type="ORF">FB384_004462</name>
</gene>
<dbReference type="GO" id="GO:0051213">
    <property type="term" value="F:dioxygenase activity"/>
    <property type="evidence" value="ECO:0007669"/>
    <property type="project" value="UniProtKB-KW"/>
</dbReference>
<dbReference type="PRINTS" id="PR00469">
    <property type="entry name" value="PNDRDTASEII"/>
</dbReference>
<dbReference type="AlphaFoldDB" id="A0A839Y0M4"/>
<feature type="domain" description="FAD/NAD(P)-binding" evidence="5">
    <location>
        <begin position="8"/>
        <end position="297"/>
    </location>
</feature>
<keyword evidence="7" id="KW-0223">Dioxygenase</keyword>
<evidence type="ECO:0000313" key="7">
    <source>
        <dbReference type="EMBL" id="MBB3665505.1"/>
    </source>
</evidence>
<dbReference type="GO" id="GO:0016651">
    <property type="term" value="F:oxidoreductase activity, acting on NAD(P)H"/>
    <property type="evidence" value="ECO:0007669"/>
    <property type="project" value="TreeGrafter"/>
</dbReference>
<keyword evidence="8" id="KW-1185">Reference proteome</keyword>
<name>A0A839Y0M4_9PSEU</name>
<dbReference type="EMBL" id="JACIBS010000004">
    <property type="protein sequence ID" value="MBB3665505.1"/>
    <property type="molecule type" value="Genomic_DNA"/>
</dbReference>
<dbReference type="Gene3D" id="3.30.390.30">
    <property type="match status" value="1"/>
</dbReference>
<dbReference type="Pfam" id="PF07992">
    <property type="entry name" value="Pyr_redox_2"/>
    <property type="match status" value="1"/>
</dbReference>
<evidence type="ECO:0000256" key="3">
    <source>
        <dbReference type="ARBA" id="ARBA00022827"/>
    </source>
</evidence>
<dbReference type="PANTHER" id="PTHR43557:SF2">
    <property type="entry name" value="RIESKE DOMAIN-CONTAINING PROTEIN-RELATED"/>
    <property type="match status" value="1"/>
</dbReference>
<evidence type="ECO:0000256" key="4">
    <source>
        <dbReference type="ARBA" id="ARBA00023002"/>
    </source>
</evidence>
<evidence type="ECO:0000259" key="5">
    <source>
        <dbReference type="Pfam" id="PF07992"/>
    </source>
</evidence>
<evidence type="ECO:0000256" key="2">
    <source>
        <dbReference type="ARBA" id="ARBA00022630"/>
    </source>
</evidence>
<dbReference type="InterPro" id="IPR050446">
    <property type="entry name" value="FAD-oxidoreductase/Apoptosis"/>
</dbReference>
<dbReference type="PRINTS" id="PR00368">
    <property type="entry name" value="FADPNR"/>
</dbReference>
<sequence length="396" mass="41882">MTPRGTHRVVIVGAGLGGLRVAEHLRRQRYTGAITLVGDESAEPYDRPPLSKAVLVGTMTDTTLAKDIPSLDLDLRLGTRVETVDTSDRSVVLSNGDRIGYDSLVLAPGAVPRLPAGVGVGGGVHVLRTIADSLGIRAAIADGRRLVVVGAGFIGCEVAASARRAGVDVDLVERLSLPLVQVLGEAGGRRAAELHREHGVRLHLGTGATPVTGPDGVRAVRLDDGTELECRDIVYGIGVTPDVEWLAPSGIALDDGILCDSLGRTSIPGVFAVGDAARWWHPLLGAHRRLEHWMSTTGQAETVAHAITAGDDIAVPTTVPFFWSDQYDVKIQGLGFVDPSDDVRELEVDGKPVLVYSRDNVLRAVVGFSVPTAVLPLRKSIMSGVDVDEVVARLTE</sequence>
<dbReference type="RefSeq" id="WP_183786711.1">
    <property type="nucleotide sequence ID" value="NZ_JACIBS010000004.1"/>
</dbReference>
<dbReference type="Pfam" id="PF14759">
    <property type="entry name" value="Reductase_C"/>
    <property type="match status" value="1"/>
</dbReference>
<dbReference type="InterPro" id="IPR028202">
    <property type="entry name" value="Reductase_C"/>
</dbReference>
<organism evidence="7 8">
    <name type="scientific">Prauserella sediminis</name>
    <dbReference type="NCBI Taxonomy" id="577680"/>
    <lineage>
        <taxon>Bacteria</taxon>
        <taxon>Bacillati</taxon>
        <taxon>Actinomycetota</taxon>
        <taxon>Actinomycetes</taxon>
        <taxon>Pseudonocardiales</taxon>
        <taxon>Pseudonocardiaceae</taxon>
        <taxon>Prauserella</taxon>
        <taxon>Prauserella salsuginis group</taxon>
    </lineage>
</organism>
<comment type="cofactor">
    <cofactor evidence="1">
        <name>FAD</name>
        <dbReference type="ChEBI" id="CHEBI:57692"/>
    </cofactor>
</comment>
<dbReference type="Proteomes" id="UP000564573">
    <property type="component" value="Unassembled WGS sequence"/>
</dbReference>
<dbReference type="EC" id="1.18.1.3" evidence="7"/>
<evidence type="ECO:0000256" key="1">
    <source>
        <dbReference type="ARBA" id="ARBA00001974"/>
    </source>
</evidence>
<feature type="domain" description="Reductase C-terminal" evidence="6">
    <location>
        <begin position="321"/>
        <end position="389"/>
    </location>
</feature>